<name>A0A815NWQ7_9BILA</name>
<comment type="caution">
    <text evidence="1">The sequence shown here is derived from an EMBL/GenBank/DDBJ whole genome shotgun (WGS) entry which is preliminary data.</text>
</comment>
<evidence type="ECO:0000313" key="1">
    <source>
        <dbReference type="EMBL" id="CAF1435776.1"/>
    </source>
</evidence>
<reference evidence="1" key="1">
    <citation type="submission" date="2021-02" db="EMBL/GenBank/DDBJ databases">
        <authorList>
            <person name="Nowell W R."/>
        </authorList>
    </citation>
    <scope>NUCLEOTIDE SEQUENCE</scope>
</reference>
<evidence type="ECO:0000313" key="2">
    <source>
        <dbReference type="Proteomes" id="UP000663882"/>
    </source>
</evidence>
<gene>
    <name evidence="1" type="ORF">RFH988_LOCUS36137</name>
</gene>
<dbReference type="AlphaFoldDB" id="A0A815NWQ7"/>
<organism evidence="1 2">
    <name type="scientific">Rotaria sordida</name>
    <dbReference type="NCBI Taxonomy" id="392033"/>
    <lineage>
        <taxon>Eukaryota</taxon>
        <taxon>Metazoa</taxon>
        <taxon>Spiralia</taxon>
        <taxon>Gnathifera</taxon>
        <taxon>Rotifera</taxon>
        <taxon>Eurotatoria</taxon>
        <taxon>Bdelloidea</taxon>
        <taxon>Philodinida</taxon>
        <taxon>Philodinidae</taxon>
        <taxon>Rotaria</taxon>
    </lineage>
</organism>
<proteinExistence type="predicted"/>
<sequence>MSTSEQVTDLIREARRTEKLTVSPYRDELLGEHYLQVELIQDSRSIIINIDFFVGYNLSLPQIDELLSVIFDRSKSIYIWRKSDSFLYYNGFNSIYFEHDIRHCTYINIQDSFKIWYNNTYPHADNCNQILDYDNKDGPACSCSYRPLKVPSEEWSLKDAVKYTFKENLDDTNSHLFRCQAITKIATIIDEKWNNEKIQKYLKINHIQQRKINITIEKLNAKLIKTGETTKKKILENLTDFVPLQNYKFYCIDETPKLIQQSISIIINVELFENWQVHSPLIHELFVVVFHRSKTIQLWGKPNQYEYNYEIYELYNTNGILNCHIVYIQDSFKIWYNKTFNHNENCGQILDFEDIDGPLCTCSYRPLKNLNDTWDLKQAIAYTFEERLDPKNFHLYKCLAITKLATVLNEKWSYEKIQDYIKINHLKQKVMFNFI</sequence>
<protein>
    <submittedName>
        <fullName evidence="1">Uncharacterized protein</fullName>
    </submittedName>
</protein>
<dbReference type="EMBL" id="CAJNOO010005981">
    <property type="protein sequence ID" value="CAF1435776.1"/>
    <property type="molecule type" value="Genomic_DNA"/>
</dbReference>
<accession>A0A815NWQ7</accession>
<dbReference type="Proteomes" id="UP000663882">
    <property type="component" value="Unassembled WGS sequence"/>
</dbReference>